<dbReference type="GO" id="GO:0031462">
    <property type="term" value="C:Cul2-RING ubiquitin ligase complex"/>
    <property type="evidence" value="ECO:0007669"/>
    <property type="project" value="TreeGrafter"/>
</dbReference>
<sequence length="327" mass="37316">MMVACNIPFAKLDHPELSSSYPERCEWKVREGYVIMGLCGYVAMELLGCGVSWLLYYRVCGFTDIAKLRVFFEVMAEPRHAGMKLTPDSDSATPKTYGTHNHQAVPSLTELAAKCVASHIPFELVEHVYPPVPEQLQLRIAFWSFPDNEEDIRLYSCLANGSADEFCRGENLHRNHMVKDPLQIEMCLCQSLEILKKHEQQVINGSTIENGRLPHPFTPVYDESCLAKQLSGFHLSASVQQTPRGTHNVAVTFDRRRISSCNCTCTSTAYWCSHVVAVCLTRIHWVSSGWCPLDRRSQRRRRDMCRKVQEYSTPKEMIRAQIRIVQS</sequence>
<protein>
    <recommendedName>
        <fullName evidence="3">SWIM-type domain-containing protein</fullName>
    </recommendedName>
</protein>
<name>A0AAV8XKS4_9CUCU</name>
<evidence type="ECO:0000313" key="5">
    <source>
        <dbReference type="Proteomes" id="UP001162162"/>
    </source>
</evidence>
<keyword evidence="1" id="KW-0863">Zinc-finger</keyword>
<keyword evidence="1" id="KW-0479">Metal-binding</keyword>
<accession>A0AAV8XKS4</accession>
<reference evidence="4" key="1">
    <citation type="journal article" date="2023" name="Insect Mol. Biol.">
        <title>Genome sequencing provides insights into the evolution of gene families encoding plant cell wall-degrading enzymes in longhorned beetles.</title>
        <authorList>
            <person name="Shin N.R."/>
            <person name="Okamura Y."/>
            <person name="Kirsch R."/>
            <person name="Pauchet Y."/>
        </authorList>
    </citation>
    <scope>NUCLEOTIDE SEQUENCE</scope>
    <source>
        <strain evidence="4">AMC_N1</strain>
    </source>
</reference>
<dbReference type="PANTHER" id="PTHR22619">
    <property type="entry name" value="ZINC FINGER SWIM DOMAIN CONTAINING PROTEIN 4, 5, 6"/>
    <property type="match status" value="1"/>
</dbReference>
<keyword evidence="2" id="KW-0812">Transmembrane</keyword>
<gene>
    <name evidence="4" type="ORF">NQ318_010607</name>
</gene>
<feature type="domain" description="SWIM-type" evidence="3">
    <location>
        <begin position="247"/>
        <end position="283"/>
    </location>
</feature>
<evidence type="ECO:0000259" key="3">
    <source>
        <dbReference type="PROSITE" id="PS50966"/>
    </source>
</evidence>
<keyword evidence="2" id="KW-1133">Transmembrane helix</keyword>
<proteinExistence type="predicted"/>
<evidence type="ECO:0000313" key="4">
    <source>
        <dbReference type="EMBL" id="KAJ8939600.1"/>
    </source>
</evidence>
<dbReference type="Pfam" id="PF04434">
    <property type="entry name" value="SWIM"/>
    <property type="match status" value="1"/>
</dbReference>
<dbReference type="PANTHER" id="PTHR22619:SF1">
    <property type="entry name" value="ZINC FINGER SWIM DOMAIN-CONTAINING PROTEIN 8"/>
    <property type="match status" value="1"/>
</dbReference>
<dbReference type="PROSITE" id="PS50966">
    <property type="entry name" value="ZF_SWIM"/>
    <property type="match status" value="1"/>
</dbReference>
<keyword evidence="2" id="KW-0472">Membrane</keyword>
<evidence type="ECO:0000256" key="2">
    <source>
        <dbReference type="SAM" id="Phobius"/>
    </source>
</evidence>
<evidence type="ECO:0000256" key="1">
    <source>
        <dbReference type="PROSITE-ProRule" id="PRU00325"/>
    </source>
</evidence>
<dbReference type="InterPro" id="IPR007527">
    <property type="entry name" value="Znf_SWIM"/>
</dbReference>
<dbReference type="EMBL" id="JAPWTK010000481">
    <property type="protein sequence ID" value="KAJ8939600.1"/>
    <property type="molecule type" value="Genomic_DNA"/>
</dbReference>
<keyword evidence="5" id="KW-1185">Reference proteome</keyword>
<dbReference type="AlphaFoldDB" id="A0AAV8XKS4"/>
<feature type="transmembrane region" description="Helical" evidence="2">
    <location>
        <begin position="33"/>
        <end position="56"/>
    </location>
</feature>
<comment type="caution">
    <text evidence="4">The sequence shown here is derived from an EMBL/GenBank/DDBJ whole genome shotgun (WGS) entry which is preliminary data.</text>
</comment>
<dbReference type="GO" id="GO:0008270">
    <property type="term" value="F:zinc ion binding"/>
    <property type="evidence" value="ECO:0007669"/>
    <property type="project" value="UniProtKB-KW"/>
</dbReference>
<organism evidence="4 5">
    <name type="scientific">Aromia moschata</name>
    <dbReference type="NCBI Taxonomy" id="1265417"/>
    <lineage>
        <taxon>Eukaryota</taxon>
        <taxon>Metazoa</taxon>
        <taxon>Ecdysozoa</taxon>
        <taxon>Arthropoda</taxon>
        <taxon>Hexapoda</taxon>
        <taxon>Insecta</taxon>
        <taxon>Pterygota</taxon>
        <taxon>Neoptera</taxon>
        <taxon>Endopterygota</taxon>
        <taxon>Coleoptera</taxon>
        <taxon>Polyphaga</taxon>
        <taxon>Cucujiformia</taxon>
        <taxon>Chrysomeloidea</taxon>
        <taxon>Cerambycidae</taxon>
        <taxon>Cerambycinae</taxon>
        <taxon>Callichromatini</taxon>
        <taxon>Aromia</taxon>
    </lineage>
</organism>
<dbReference type="Proteomes" id="UP001162162">
    <property type="component" value="Unassembled WGS sequence"/>
</dbReference>
<keyword evidence="1" id="KW-0862">Zinc</keyword>